<evidence type="ECO:0000313" key="3">
    <source>
        <dbReference type="Proteomes" id="UP000193560"/>
    </source>
</evidence>
<accession>A0A1X2HKA4</accession>
<comment type="caution">
    <text evidence="2">The sequence shown here is derived from an EMBL/GenBank/DDBJ whole genome shotgun (WGS) entry which is preliminary data.</text>
</comment>
<gene>
    <name evidence="2" type="ORF">BCR42DRAFT_213738</name>
</gene>
<sequence length="82" mass="9502">MSVQSVSMIWPQVKRLLVSPVSLLHKSLFSLEHSQVMLLWAGKSTTRELSYRQLLYSLFFLFSFSFLRPYTLSIMSNIKCPG</sequence>
<proteinExistence type="predicted"/>
<keyword evidence="3" id="KW-1185">Reference proteome</keyword>
<feature type="transmembrane region" description="Helical" evidence="1">
    <location>
        <begin position="54"/>
        <end position="71"/>
    </location>
</feature>
<protein>
    <submittedName>
        <fullName evidence="2">Uncharacterized protein</fullName>
    </submittedName>
</protein>
<reference evidence="2 3" key="1">
    <citation type="submission" date="2016-07" db="EMBL/GenBank/DDBJ databases">
        <title>Pervasive Adenine N6-methylation of Active Genes in Fungi.</title>
        <authorList>
            <consortium name="DOE Joint Genome Institute"/>
            <person name="Mondo S.J."/>
            <person name="Dannebaum R.O."/>
            <person name="Kuo R.C."/>
            <person name="Labutti K."/>
            <person name="Haridas S."/>
            <person name="Kuo A."/>
            <person name="Salamov A."/>
            <person name="Ahrendt S.R."/>
            <person name="Lipzen A."/>
            <person name="Sullivan W."/>
            <person name="Andreopoulos W.B."/>
            <person name="Clum A."/>
            <person name="Lindquist E."/>
            <person name="Daum C."/>
            <person name="Ramamoorthy G.K."/>
            <person name="Gryganskyi A."/>
            <person name="Culley D."/>
            <person name="Magnuson J.K."/>
            <person name="James T.Y."/>
            <person name="O'Malley M.A."/>
            <person name="Stajich J.E."/>
            <person name="Spatafora J.W."/>
            <person name="Visel A."/>
            <person name="Grigoriev I.V."/>
        </authorList>
    </citation>
    <scope>NUCLEOTIDE SEQUENCE [LARGE SCALE GENOMIC DNA]</scope>
    <source>
        <strain evidence="2 3">NRRL 1336</strain>
    </source>
</reference>
<keyword evidence="1" id="KW-0812">Transmembrane</keyword>
<dbReference type="EMBL" id="MCGE01000060">
    <property type="protein sequence ID" value="ORY99633.1"/>
    <property type="molecule type" value="Genomic_DNA"/>
</dbReference>
<dbReference type="AlphaFoldDB" id="A0A1X2HKA4"/>
<evidence type="ECO:0000256" key="1">
    <source>
        <dbReference type="SAM" id="Phobius"/>
    </source>
</evidence>
<evidence type="ECO:0000313" key="2">
    <source>
        <dbReference type="EMBL" id="ORY99633.1"/>
    </source>
</evidence>
<keyword evidence="1" id="KW-1133">Transmembrane helix</keyword>
<name>A0A1X2HKA4_9FUNG</name>
<dbReference type="Proteomes" id="UP000193560">
    <property type="component" value="Unassembled WGS sequence"/>
</dbReference>
<organism evidence="2 3">
    <name type="scientific">Absidia repens</name>
    <dbReference type="NCBI Taxonomy" id="90262"/>
    <lineage>
        <taxon>Eukaryota</taxon>
        <taxon>Fungi</taxon>
        <taxon>Fungi incertae sedis</taxon>
        <taxon>Mucoromycota</taxon>
        <taxon>Mucoromycotina</taxon>
        <taxon>Mucoromycetes</taxon>
        <taxon>Mucorales</taxon>
        <taxon>Cunninghamellaceae</taxon>
        <taxon>Absidia</taxon>
    </lineage>
</organism>
<keyword evidence="1" id="KW-0472">Membrane</keyword>